<name>A0A6L5YYG4_9RHOB</name>
<accession>A0A6L5YYG4</accession>
<dbReference type="Pfam" id="PF13430">
    <property type="entry name" value="DUF4112"/>
    <property type="match status" value="1"/>
</dbReference>
<keyword evidence="2" id="KW-0472">Membrane</keyword>
<dbReference type="EMBL" id="WIND01000002">
    <property type="protein sequence ID" value="MSU89069.1"/>
    <property type="molecule type" value="Genomic_DNA"/>
</dbReference>
<evidence type="ECO:0000256" key="2">
    <source>
        <dbReference type="SAM" id="Phobius"/>
    </source>
</evidence>
<organism evidence="3 4">
    <name type="scientific">Halovulum marinum</name>
    <dbReference type="NCBI Taxonomy" id="2662447"/>
    <lineage>
        <taxon>Bacteria</taxon>
        <taxon>Pseudomonadati</taxon>
        <taxon>Pseudomonadota</taxon>
        <taxon>Alphaproteobacteria</taxon>
        <taxon>Rhodobacterales</taxon>
        <taxon>Paracoccaceae</taxon>
        <taxon>Halovulum</taxon>
    </lineage>
</organism>
<reference evidence="3 4" key="1">
    <citation type="submission" date="2019-10" db="EMBL/GenBank/DDBJ databases">
        <title>Cognatihalovulum marinum gen. nov. sp. nov., a new member of the family Rhodobacteraceae isolated from deep seawater of the Northwest Indian Ocean.</title>
        <authorList>
            <person name="Ruan C."/>
            <person name="Wang J."/>
            <person name="Zheng X."/>
            <person name="Song L."/>
            <person name="Zhu Y."/>
            <person name="Huang Y."/>
            <person name="Lu Z."/>
            <person name="Du W."/>
            <person name="Huang L."/>
            <person name="Dai X."/>
        </authorList>
    </citation>
    <scope>NUCLEOTIDE SEQUENCE [LARGE SCALE GENOMIC DNA]</scope>
    <source>
        <strain evidence="3 4">2CG4</strain>
    </source>
</reference>
<gene>
    <name evidence="3" type="ORF">GE300_05435</name>
</gene>
<evidence type="ECO:0000256" key="1">
    <source>
        <dbReference type="SAM" id="MobiDB-lite"/>
    </source>
</evidence>
<dbReference type="InterPro" id="IPR025187">
    <property type="entry name" value="DUF4112"/>
</dbReference>
<dbReference type="PANTHER" id="PTHR35519">
    <property type="entry name" value="MEMBRANE PROTEINS"/>
    <property type="match status" value="1"/>
</dbReference>
<feature type="region of interest" description="Disordered" evidence="1">
    <location>
        <begin position="102"/>
        <end position="128"/>
    </location>
</feature>
<sequence length="128" mass="14285">MAELDQLARLLDSRFRVLGIRFGWDGLLGLIPGVGDAATLAPAAWLIWRGHRMGARRRTLVRMGMNTAIDTVIGGIPVVGDLFDIGFKSNLRNVDLLRRELSRKARTRSGPAARRRQDRPAQTGARRR</sequence>
<keyword evidence="2" id="KW-0812">Transmembrane</keyword>
<keyword evidence="2" id="KW-1133">Transmembrane helix</keyword>
<dbReference type="RefSeq" id="WP_154445594.1">
    <property type="nucleotide sequence ID" value="NZ_WIND01000002.1"/>
</dbReference>
<dbReference type="AlphaFoldDB" id="A0A6L5YYG4"/>
<feature type="transmembrane region" description="Helical" evidence="2">
    <location>
        <begin position="27"/>
        <end position="48"/>
    </location>
</feature>
<proteinExistence type="predicted"/>
<comment type="caution">
    <text evidence="3">The sequence shown here is derived from an EMBL/GenBank/DDBJ whole genome shotgun (WGS) entry which is preliminary data.</text>
</comment>
<dbReference type="PANTHER" id="PTHR35519:SF2">
    <property type="entry name" value="PH DOMAIN PROTEIN"/>
    <property type="match status" value="1"/>
</dbReference>
<evidence type="ECO:0000313" key="4">
    <source>
        <dbReference type="Proteomes" id="UP000474957"/>
    </source>
</evidence>
<keyword evidence="4" id="KW-1185">Reference proteome</keyword>
<evidence type="ECO:0000313" key="3">
    <source>
        <dbReference type="EMBL" id="MSU89069.1"/>
    </source>
</evidence>
<protein>
    <submittedName>
        <fullName evidence="3">DUF4112 domain-containing protein</fullName>
    </submittedName>
</protein>
<dbReference type="Proteomes" id="UP000474957">
    <property type="component" value="Unassembled WGS sequence"/>
</dbReference>